<organism evidence="2">
    <name type="scientific">bioreactor metagenome</name>
    <dbReference type="NCBI Taxonomy" id="1076179"/>
    <lineage>
        <taxon>unclassified sequences</taxon>
        <taxon>metagenomes</taxon>
        <taxon>ecological metagenomes</taxon>
    </lineage>
</organism>
<evidence type="ECO:0000313" key="2">
    <source>
        <dbReference type="EMBL" id="MPM53381.1"/>
    </source>
</evidence>
<comment type="caution">
    <text evidence="2">The sequence shown here is derived from an EMBL/GenBank/DDBJ whole genome shotgun (WGS) entry which is preliminary data.</text>
</comment>
<name>A0A645AM33_9ZZZZ</name>
<gene>
    <name evidence="2" type="ORF">SDC9_100148</name>
</gene>
<accession>A0A645AM33</accession>
<proteinExistence type="predicted"/>
<sequence>MIDTHARHAEHARNLEHLFGMVPVRQIGECIAADDEKEFRFGILRQKLLQGQERIALSAAQDLQIARFQPRFAGDCNLHQTKADIGGNAFVHALVRRVGGYHEQNAIQRGFVPRNLGHLHMRAVDGVKRAAKQSDSHVSRPNPSRSFSNAIA</sequence>
<reference evidence="2" key="1">
    <citation type="submission" date="2019-08" db="EMBL/GenBank/DDBJ databases">
        <authorList>
            <person name="Kucharzyk K."/>
            <person name="Murdoch R.W."/>
            <person name="Higgins S."/>
            <person name="Loffler F."/>
        </authorList>
    </citation>
    <scope>NUCLEOTIDE SEQUENCE</scope>
</reference>
<feature type="region of interest" description="Disordered" evidence="1">
    <location>
        <begin position="127"/>
        <end position="152"/>
    </location>
</feature>
<feature type="compositionally biased region" description="Basic and acidic residues" evidence="1">
    <location>
        <begin position="127"/>
        <end position="138"/>
    </location>
</feature>
<dbReference type="EMBL" id="VSSQ01014308">
    <property type="protein sequence ID" value="MPM53381.1"/>
    <property type="molecule type" value="Genomic_DNA"/>
</dbReference>
<dbReference type="AlphaFoldDB" id="A0A645AM33"/>
<evidence type="ECO:0000256" key="1">
    <source>
        <dbReference type="SAM" id="MobiDB-lite"/>
    </source>
</evidence>
<feature type="compositionally biased region" description="Polar residues" evidence="1">
    <location>
        <begin position="139"/>
        <end position="152"/>
    </location>
</feature>
<protein>
    <submittedName>
        <fullName evidence="2">Uncharacterized protein</fullName>
    </submittedName>
</protein>